<dbReference type="AlphaFoldDB" id="A0A1M6U1H2"/>
<dbReference type="EMBL" id="FQZU01000029">
    <property type="protein sequence ID" value="SHK63003.1"/>
    <property type="molecule type" value="Genomic_DNA"/>
</dbReference>
<dbReference type="GO" id="GO:0016616">
    <property type="term" value="F:oxidoreductase activity, acting on the CH-OH group of donors, NAD or NADP as acceptor"/>
    <property type="evidence" value="ECO:0007669"/>
    <property type="project" value="UniProtKB-ARBA"/>
</dbReference>
<dbReference type="Pfam" id="PF00106">
    <property type="entry name" value="adh_short"/>
    <property type="match status" value="1"/>
</dbReference>
<dbReference type="PRINTS" id="PR00081">
    <property type="entry name" value="GDHRDH"/>
</dbReference>
<evidence type="ECO:0000313" key="12">
    <source>
        <dbReference type="Proteomes" id="UP000183994"/>
    </source>
</evidence>
<keyword evidence="4" id="KW-0521">NADP</keyword>
<dbReference type="Proteomes" id="UP000183994">
    <property type="component" value="Unassembled WGS sequence"/>
</dbReference>
<name>A0A1M6U1H2_9BACT</name>
<evidence type="ECO:0000259" key="10">
    <source>
        <dbReference type="SMART" id="SM00822"/>
    </source>
</evidence>
<dbReference type="PANTHER" id="PTHR24322:SF736">
    <property type="entry name" value="RETINOL DEHYDROGENASE 10"/>
    <property type="match status" value="1"/>
</dbReference>
<dbReference type="CDD" id="cd05339">
    <property type="entry name" value="17beta-HSDXI-like_SDR_c"/>
    <property type="match status" value="1"/>
</dbReference>
<dbReference type="GO" id="GO:0006720">
    <property type="term" value="P:isoprenoid metabolic process"/>
    <property type="evidence" value="ECO:0007669"/>
    <property type="project" value="UniProtKB-ARBA"/>
</dbReference>
<dbReference type="FunFam" id="3.40.50.720:FF:000131">
    <property type="entry name" value="Short-chain dehydrogenase/reductase 3"/>
    <property type="match status" value="1"/>
</dbReference>
<evidence type="ECO:0000313" key="11">
    <source>
        <dbReference type="EMBL" id="SHK63003.1"/>
    </source>
</evidence>
<keyword evidence="3" id="KW-0812">Transmembrane</keyword>
<dbReference type="PRINTS" id="PR00080">
    <property type="entry name" value="SDRFAMILY"/>
</dbReference>
<reference evidence="12" key="1">
    <citation type="submission" date="2016-11" db="EMBL/GenBank/DDBJ databases">
        <authorList>
            <person name="Varghese N."/>
            <person name="Submissions S."/>
        </authorList>
    </citation>
    <scope>NUCLEOTIDE SEQUENCE [LARGE SCALE GENOMIC DNA]</scope>
    <source>
        <strain evidence="12">DSM 16219</strain>
    </source>
</reference>
<dbReference type="STRING" id="1121393.SAMN02745216_03786"/>
<evidence type="ECO:0000256" key="3">
    <source>
        <dbReference type="ARBA" id="ARBA00022692"/>
    </source>
</evidence>
<dbReference type="OrthoDB" id="9780084at2"/>
<dbReference type="Gene3D" id="3.40.50.720">
    <property type="entry name" value="NAD(P)-binding Rossmann-like Domain"/>
    <property type="match status" value="1"/>
</dbReference>
<keyword evidence="6" id="KW-0560">Oxidoreductase</keyword>
<keyword evidence="8" id="KW-0472">Membrane</keyword>
<feature type="domain" description="Ketoreductase" evidence="10">
    <location>
        <begin position="7"/>
        <end position="193"/>
    </location>
</feature>
<comment type="similarity">
    <text evidence="2 9">Belongs to the short-chain dehydrogenases/reductases (SDR) family.</text>
</comment>
<dbReference type="SMART" id="SM00822">
    <property type="entry name" value="PKS_KR"/>
    <property type="match status" value="1"/>
</dbReference>
<organism evidence="11 12">
    <name type="scientific">Desulfatibacillum alkenivorans DSM 16219</name>
    <dbReference type="NCBI Taxonomy" id="1121393"/>
    <lineage>
        <taxon>Bacteria</taxon>
        <taxon>Pseudomonadati</taxon>
        <taxon>Thermodesulfobacteriota</taxon>
        <taxon>Desulfobacteria</taxon>
        <taxon>Desulfobacterales</taxon>
        <taxon>Desulfatibacillaceae</taxon>
        <taxon>Desulfatibacillum</taxon>
    </lineage>
</organism>
<dbReference type="InterPro" id="IPR057326">
    <property type="entry name" value="KR_dom"/>
</dbReference>
<evidence type="ECO:0000256" key="5">
    <source>
        <dbReference type="ARBA" id="ARBA00022989"/>
    </source>
</evidence>
<keyword evidence="12" id="KW-1185">Reference proteome</keyword>
<dbReference type="SUPFAM" id="SSF51735">
    <property type="entry name" value="NAD(P)-binding Rossmann-fold domains"/>
    <property type="match status" value="1"/>
</dbReference>
<dbReference type="GO" id="GO:0016020">
    <property type="term" value="C:membrane"/>
    <property type="evidence" value="ECO:0007669"/>
    <property type="project" value="UniProtKB-SubCell"/>
</dbReference>
<evidence type="ECO:0000256" key="6">
    <source>
        <dbReference type="ARBA" id="ARBA00023002"/>
    </source>
</evidence>
<evidence type="ECO:0000256" key="1">
    <source>
        <dbReference type="ARBA" id="ARBA00004141"/>
    </source>
</evidence>
<dbReference type="InterPro" id="IPR002347">
    <property type="entry name" value="SDR_fam"/>
</dbReference>
<evidence type="ECO:0000256" key="4">
    <source>
        <dbReference type="ARBA" id="ARBA00022857"/>
    </source>
</evidence>
<accession>A0A1M6U1H2</accession>
<dbReference type="RefSeq" id="WP_073477828.1">
    <property type="nucleotide sequence ID" value="NZ_FQZU01000029.1"/>
</dbReference>
<keyword evidence="5" id="KW-1133">Transmembrane helix</keyword>
<dbReference type="GO" id="GO:0006066">
    <property type="term" value="P:alcohol metabolic process"/>
    <property type="evidence" value="ECO:0007669"/>
    <property type="project" value="UniProtKB-ARBA"/>
</dbReference>
<comment type="subcellular location">
    <subcellularLocation>
        <location evidence="1">Membrane</location>
        <topology evidence="1">Multi-pass membrane protein</topology>
    </subcellularLocation>
</comment>
<evidence type="ECO:0000256" key="9">
    <source>
        <dbReference type="RuleBase" id="RU000363"/>
    </source>
</evidence>
<dbReference type="PANTHER" id="PTHR24322">
    <property type="entry name" value="PKSB"/>
    <property type="match status" value="1"/>
</dbReference>
<evidence type="ECO:0000256" key="2">
    <source>
        <dbReference type="ARBA" id="ARBA00006484"/>
    </source>
</evidence>
<proteinExistence type="inferred from homology"/>
<dbReference type="InterPro" id="IPR036291">
    <property type="entry name" value="NAD(P)-bd_dom_sf"/>
</dbReference>
<dbReference type="GO" id="GO:0042445">
    <property type="term" value="P:hormone metabolic process"/>
    <property type="evidence" value="ECO:0007669"/>
    <property type="project" value="UniProtKB-ARBA"/>
</dbReference>
<sequence>MKNLKGQLVLITGAGRGIGRKMAHSFAREGSRLALLATTREGIERTAAEAREMGAEAKAYTVDVADRDQVYELAETVKKEMGKVDVLVNNAGVVSGKPFLDCEDEQLERTLSVNVLGHFWTVKAFLPDMIEADHGHIVTMSSSAGWIGVNSLVDYSASKFANVGFDEAIRLELRKNGVKGVGTTCVCPFFTDTGMFDGVKTRYSFLLPILKEDEVAQRVVTAVKKGKTMLKMPPFTHTIPLLRVLPTAVIDFLAVHLGVTSSMDEFRGRVH</sequence>
<gene>
    <name evidence="11" type="ORF">SAMN02745216_03786</name>
</gene>
<protein>
    <submittedName>
        <fullName evidence="11">All-trans-retinol dehydrogenase (NAD+)</fullName>
    </submittedName>
</protein>
<evidence type="ECO:0000256" key="8">
    <source>
        <dbReference type="ARBA" id="ARBA00023136"/>
    </source>
</evidence>
<keyword evidence="7" id="KW-0443">Lipid metabolism</keyword>
<evidence type="ECO:0000256" key="7">
    <source>
        <dbReference type="ARBA" id="ARBA00023098"/>
    </source>
</evidence>